<dbReference type="GO" id="GO:0004630">
    <property type="term" value="F:phospholipase D activity"/>
    <property type="evidence" value="ECO:0007669"/>
    <property type="project" value="UniProtKB-EC"/>
</dbReference>
<evidence type="ECO:0000256" key="1">
    <source>
        <dbReference type="ARBA" id="ARBA00000798"/>
    </source>
</evidence>
<dbReference type="PANTHER" id="PTHR18896:SF137">
    <property type="entry name" value="PHOSPHOLIPASE D ALPHA 4"/>
    <property type="match status" value="1"/>
</dbReference>
<dbReference type="InterPro" id="IPR024632">
    <property type="entry name" value="PLipase_D_C"/>
</dbReference>
<dbReference type="GO" id="GO:0005886">
    <property type="term" value="C:plasma membrane"/>
    <property type="evidence" value="ECO:0007669"/>
    <property type="project" value="TreeGrafter"/>
</dbReference>
<evidence type="ECO:0000256" key="8">
    <source>
        <dbReference type="ARBA" id="ARBA00023098"/>
    </source>
</evidence>
<keyword evidence="5" id="KW-0378">Hydrolase</keyword>
<evidence type="ECO:0000256" key="7">
    <source>
        <dbReference type="ARBA" id="ARBA00022963"/>
    </source>
</evidence>
<name>A0A445ALV2_ARAHY</name>
<evidence type="ECO:0000259" key="9">
    <source>
        <dbReference type="PROSITE" id="PS50035"/>
    </source>
</evidence>
<dbReference type="Proteomes" id="UP000289738">
    <property type="component" value="Chromosome B01"/>
</dbReference>
<dbReference type="OrthoDB" id="14911at2759"/>
<dbReference type="STRING" id="3818.A0A445ALV2"/>
<dbReference type="InterPro" id="IPR015679">
    <property type="entry name" value="PLipase_D_fam"/>
</dbReference>
<evidence type="ECO:0000313" key="11">
    <source>
        <dbReference type="Proteomes" id="UP000289738"/>
    </source>
</evidence>
<sequence>MVFVLHCDDNYAKPTGQLPIDAFAQAWVLAGDISEKCPIDRRLELVDENEKPLNASIHLRLQFSKAKKWLGLPTRCFPQRIGCEVTLFQDAHTRDEFVQRKADAGLGKYESHGCWEDMFDKINGAKHFIYITAWSLDTKITLIRDPRMNPGSVQTLGELLKKKEKDGVRVVLLLWNDVTAVRLFKNEGLMGTCDKETERYFKGTGVECVLRTHEKWMCSHHEKVVIVDAPLTNNAKRRLVSFIGGLDLCKGRFDTPSHPLFSSLGPDGEHSRDFHQPNFEGTAITKGGPREPWHDAHCRLEGPVAWDVYKNFVESIRKEGKEDILVPDKQVEDVMGDRGIVESCKKEGKEGILVPQKQVKDVISDQQIIEPNHETWNAQLFREAAETKKGFRGKNKKTDRSIHDAYIYAIRAAERFIYIENQYFIGNSSEKNDASHQIATELTLKIVSKIKAKERFAVYVVIPMWPEGIPECSFVRKMLDLQKGTIEKMYRDINQAIKEAGIDEEPQNYLAFFCLGNREVKKQGEYEPPDKPSKGSSYQKAQEARRFMIYVHSKLMIVDDEYIIIGSANINQRSMDGGRDTEIGMGAYQPYYLASGPNGATGQVHDFRRSLWLEHLGKHENTFLNPESKACIEKVNQFAEENWKSYSDISSVDLHGHLLRYPYHISDDGTITELPGFEFFPDTNAEILGKDDIYTRLPFIRDLLLG</sequence>
<dbReference type="InterPro" id="IPR001736">
    <property type="entry name" value="PLipase_D/transphosphatidylase"/>
</dbReference>
<dbReference type="GO" id="GO:0009395">
    <property type="term" value="P:phospholipid catabolic process"/>
    <property type="evidence" value="ECO:0007669"/>
    <property type="project" value="TreeGrafter"/>
</dbReference>
<protein>
    <recommendedName>
        <fullName evidence="2">phospholipase D</fullName>
        <ecNumber evidence="2">3.1.4.4</ecNumber>
    </recommendedName>
</protein>
<evidence type="ECO:0000256" key="5">
    <source>
        <dbReference type="ARBA" id="ARBA00022801"/>
    </source>
</evidence>
<organism evidence="10 11">
    <name type="scientific">Arachis hypogaea</name>
    <name type="common">Peanut</name>
    <dbReference type="NCBI Taxonomy" id="3818"/>
    <lineage>
        <taxon>Eukaryota</taxon>
        <taxon>Viridiplantae</taxon>
        <taxon>Streptophyta</taxon>
        <taxon>Embryophyta</taxon>
        <taxon>Tracheophyta</taxon>
        <taxon>Spermatophyta</taxon>
        <taxon>Magnoliopsida</taxon>
        <taxon>eudicotyledons</taxon>
        <taxon>Gunneridae</taxon>
        <taxon>Pentapetalae</taxon>
        <taxon>rosids</taxon>
        <taxon>fabids</taxon>
        <taxon>Fabales</taxon>
        <taxon>Fabaceae</taxon>
        <taxon>Papilionoideae</taxon>
        <taxon>50 kb inversion clade</taxon>
        <taxon>dalbergioids sensu lato</taxon>
        <taxon>Dalbergieae</taxon>
        <taxon>Pterocarpus clade</taxon>
        <taxon>Arachis</taxon>
    </lineage>
</organism>
<evidence type="ECO:0000256" key="4">
    <source>
        <dbReference type="ARBA" id="ARBA00022737"/>
    </source>
</evidence>
<dbReference type="Pfam" id="PF12357">
    <property type="entry name" value="PLD_C"/>
    <property type="match status" value="1"/>
</dbReference>
<evidence type="ECO:0000256" key="3">
    <source>
        <dbReference type="ARBA" id="ARBA00022723"/>
    </source>
</evidence>
<keyword evidence="4" id="KW-0677">Repeat</keyword>
<keyword evidence="3" id="KW-0479">Metal-binding</keyword>
<dbReference type="EC" id="3.1.4.4" evidence="2"/>
<feature type="domain" description="PLD phosphodiesterase" evidence="9">
    <location>
        <begin position="547"/>
        <end position="574"/>
    </location>
</feature>
<evidence type="ECO:0000256" key="2">
    <source>
        <dbReference type="ARBA" id="ARBA00012027"/>
    </source>
</evidence>
<dbReference type="AlphaFoldDB" id="A0A445ALV2"/>
<keyword evidence="7" id="KW-0442">Lipid degradation</keyword>
<reference evidence="10 11" key="1">
    <citation type="submission" date="2019-01" db="EMBL/GenBank/DDBJ databases">
        <title>Sequencing of cultivated peanut Arachis hypogaea provides insights into genome evolution and oil improvement.</title>
        <authorList>
            <person name="Chen X."/>
        </authorList>
    </citation>
    <scope>NUCLEOTIDE SEQUENCE [LARGE SCALE GENOMIC DNA]</scope>
    <source>
        <strain evidence="11">cv. Fuhuasheng</strain>
        <tissue evidence="10">Leaves</tissue>
    </source>
</reference>
<dbReference type="GO" id="GO:0046872">
    <property type="term" value="F:metal ion binding"/>
    <property type="evidence" value="ECO:0007669"/>
    <property type="project" value="UniProtKB-KW"/>
</dbReference>
<dbReference type="SUPFAM" id="SSF56024">
    <property type="entry name" value="Phospholipase D/nuclease"/>
    <property type="match status" value="2"/>
</dbReference>
<keyword evidence="8" id="KW-0443">Lipid metabolism</keyword>
<dbReference type="PROSITE" id="PS50035">
    <property type="entry name" value="PLD"/>
    <property type="match status" value="2"/>
</dbReference>
<proteinExistence type="predicted"/>
<dbReference type="Gene3D" id="3.30.870.10">
    <property type="entry name" value="Endonuclease Chain A"/>
    <property type="match status" value="2"/>
</dbReference>
<dbReference type="EMBL" id="SDMP01000011">
    <property type="protein sequence ID" value="RYR27330.1"/>
    <property type="molecule type" value="Genomic_DNA"/>
</dbReference>
<dbReference type="PANTHER" id="PTHR18896">
    <property type="entry name" value="PHOSPHOLIPASE D"/>
    <property type="match status" value="1"/>
</dbReference>
<comment type="caution">
    <text evidence="10">The sequence shown here is derived from an EMBL/GenBank/DDBJ whole genome shotgun (WGS) entry which is preliminary data.</text>
</comment>
<evidence type="ECO:0000256" key="6">
    <source>
        <dbReference type="ARBA" id="ARBA00022837"/>
    </source>
</evidence>
<keyword evidence="11" id="KW-1185">Reference proteome</keyword>
<keyword evidence="6" id="KW-0106">Calcium</keyword>
<dbReference type="SMART" id="SM00155">
    <property type="entry name" value="PLDc"/>
    <property type="match status" value="2"/>
</dbReference>
<comment type="catalytic activity">
    <reaction evidence="1">
        <text>a 1,2-diacyl-sn-glycero-3-phosphocholine + H2O = a 1,2-diacyl-sn-glycero-3-phosphate + choline + H(+)</text>
        <dbReference type="Rhea" id="RHEA:14445"/>
        <dbReference type="ChEBI" id="CHEBI:15354"/>
        <dbReference type="ChEBI" id="CHEBI:15377"/>
        <dbReference type="ChEBI" id="CHEBI:15378"/>
        <dbReference type="ChEBI" id="CHEBI:57643"/>
        <dbReference type="ChEBI" id="CHEBI:58608"/>
        <dbReference type="EC" id="3.1.4.4"/>
    </reaction>
</comment>
<dbReference type="Pfam" id="PF00614">
    <property type="entry name" value="PLDc"/>
    <property type="match status" value="1"/>
</dbReference>
<feature type="domain" description="PLD phosphodiesterase" evidence="9">
    <location>
        <begin position="220"/>
        <end position="252"/>
    </location>
</feature>
<accession>A0A445ALV2</accession>
<gene>
    <name evidence="10" type="ORF">Ahy_B01g051380</name>
</gene>
<evidence type="ECO:0000313" key="10">
    <source>
        <dbReference type="EMBL" id="RYR27330.1"/>
    </source>
</evidence>